<protein>
    <recommendedName>
        <fullName evidence="3">DUF5044 domain-containing protein</fullName>
    </recommendedName>
</protein>
<evidence type="ECO:0000313" key="1">
    <source>
        <dbReference type="EMBL" id="KGF54735.1"/>
    </source>
</evidence>
<dbReference type="RefSeq" id="WP_044941540.1">
    <property type="nucleotide sequence ID" value="NZ_KN174163.1"/>
</dbReference>
<dbReference type="EMBL" id="ADLO01000080">
    <property type="protein sequence ID" value="KGF54735.1"/>
    <property type="molecule type" value="Genomic_DNA"/>
</dbReference>
<dbReference type="PATRIC" id="fig|742738.3.peg.2609"/>
<evidence type="ECO:0000313" key="2">
    <source>
        <dbReference type="Proteomes" id="UP000029585"/>
    </source>
</evidence>
<dbReference type="InterPro" id="IPR032243">
    <property type="entry name" value="DUF5044"/>
</dbReference>
<proteinExistence type="predicted"/>
<dbReference type="eggNOG" id="ENOG502ZJ97">
    <property type="taxonomic scope" value="Bacteria"/>
</dbReference>
<keyword evidence="2" id="KW-1185">Reference proteome</keyword>
<accession>A0A096B6S0</accession>
<comment type="caution">
    <text evidence="1">The sequence shown here is derived from an EMBL/GenBank/DDBJ whole genome shotgun (WGS) entry which is preliminary data.</text>
</comment>
<dbReference type="Pfam" id="PF16447">
    <property type="entry name" value="DUF5044"/>
    <property type="match status" value="1"/>
</dbReference>
<dbReference type="AlphaFoldDB" id="A0A096B6S0"/>
<sequence>MANLPTPALRKKRILRDVCLLLLCPLVLLLAWGFPYFTRSQALWALQKANFFEGGRVVAWSSPPEDRDTAYAVLRRDGWYAVGTLRRAGPFWEPVRFNAVQPDDALPITLLFEDAGMAHSFLCVLSSDPQIVTMELDYVAGFSKTSSSPQQLRTLRREAVEHCFLFPCDGSAWVPVDDPFQSIRLRGYDTAGNLVYESPVPSLWANYDFSPME</sequence>
<evidence type="ECO:0008006" key="3">
    <source>
        <dbReference type="Google" id="ProtNLM"/>
    </source>
</evidence>
<reference evidence="1 2" key="1">
    <citation type="submission" date="2011-08" db="EMBL/GenBank/DDBJ databases">
        <title>The Genome Sequence of Clostridium orbiscindens 1_3_50AFAA.</title>
        <authorList>
            <consortium name="The Broad Institute Genome Sequencing Platform"/>
            <person name="Earl A."/>
            <person name="Ward D."/>
            <person name="Feldgarden M."/>
            <person name="Gevers D."/>
            <person name="Daigneault M."/>
            <person name="Strauss J."/>
            <person name="Allen-Vercoe E."/>
            <person name="Young S.K."/>
            <person name="Zeng Q."/>
            <person name="Gargeya S."/>
            <person name="Fitzgerald M."/>
            <person name="Haas B."/>
            <person name="Abouelleil A."/>
            <person name="Alvarado L."/>
            <person name="Arachchi H.M."/>
            <person name="Berlin A."/>
            <person name="Brown A."/>
            <person name="Chapman S.B."/>
            <person name="Chen Z."/>
            <person name="Dunbar C."/>
            <person name="Freedman E."/>
            <person name="Gearin G."/>
            <person name="Gellesch M."/>
            <person name="Goldberg J."/>
            <person name="Griggs A."/>
            <person name="Gujja S."/>
            <person name="Heiman D."/>
            <person name="Howarth C."/>
            <person name="Larson L."/>
            <person name="Lui A."/>
            <person name="MacDonald P.J.P."/>
            <person name="Montmayeur A."/>
            <person name="Murphy C."/>
            <person name="Neiman D."/>
            <person name="Pearson M."/>
            <person name="Priest M."/>
            <person name="Roberts A."/>
            <person name="Saif S."/>
            <person name="Shea T."/>
            <person name="Shenoy N."/>
            <person name="Sisk P."/>
            <person name="Stolte C."/>
            <person name="Sykes S."/>
            <person name="Wortman J."/>
            <person name="Nusbaum C."/>
            <person name="Birren B."/>
        </authorList>
    </citation>
    <scope>NUCLEOTIDE SEQUENCE [LARGE SCALE GENOMIC DNA]</scope>
    <source>
        <strain evidence="1 2">1_3_50AFAA</strain>
    </source>
</reference>
<dbReference type="Proteomes" id="UP000029585">
    <property type="component" value="Unassembled WGS sequence"/>
</dbReference>
<dbReference type="HOGENOM" id="CLU_1292554_0_0_9"/>
<organism evidence="1 2">
    <name type="scientific">Flavonifractor plautii 1_3_50AFAA</name>
    <dbReference type="NCBI Taxonomy" id="742738"/>
    <lineage>
        <taxon>Bacteria</taxon>
        <taxon>Bacillati</taxon>
        <taxon>Bacillota</taxon>
        <taxon>Clostridia</taxon>
        <taxon>Eubacteriales</taxon>
        <taxon>Oscillospiraceae</taxon>
        <taxon>Flavonifractor</taxon>
    </lineage>
</organism>
<gene>
    <name evidence="1" type="ORF">HMPREF9460_02543</name>
</gene>
<name>A0A096B6S0_FLAPL</name>